<dbReference type="EC" id="3.1.2.6" evidence="2"/>
<evidence type="ECO:0000313" key="2">
    <source>
        <dbReference type="EMBL" id="CAH0990181.1"/>
    </source>
</evidence>
<name>A0ABM9ABC3_9GAMM</name>
<organism evidence="2 3">
    <name type="scientific">Sinobacterium norvegicum</name>
    <dbReference type="NCBI Taxonomy" id="1641715"/>
    <lineage>
        <taxon>Bacteria</taxon>
        <taxon>Pseudomonadati</taxon>
        <taxon>Pseudomonadota</taxon>
        <taxon>Gammaproteobacteria</taxon>
        <taxon>Cellvibrionales</taxon>
        <taxon>Spongiibacteraceae</taxon>
        <taxon>Sinobacterium</taxon>
    </lineage>
</organism>
<dbReference type="InterPro" id="IPR050662">
    <property type="entry name" value="Sec-metab_biosynth-thioest"/>
</dbReference>
<dbReference type="Pfam" id="PF00753">
    <property type="entry name" value="Lactamase_B"/>
    <property type="match status" value="1"/>
</dbReference>
<evidence type="ECO:0000259" key="1">
    <source>
        <dbReference type="SMART" id="SM00849"/>
    </source>
</evidence>
<reference evidence="2" key="1">
    <citation type="submission" date="2021-12" db="EMBL/GenBank/DDBJ databases">
        <authorList>
            <person name="Rodrigo-Torres L."/>
            <person name="Arahal R. D."/>
            <person name="Lucena T."/>
        </authorList>
    </citation>
    <scope>NUCLEOTIDE SEQUENCE</scope>
    <source>
        <strain evidence="2">CECT 8267</strain>
    </source>
</reference>
<dbReference type="InterPro" id="IPR036388">
    <property type="entry name" value="WH-like_DNA-bd_sf"/>
</dbReference>
<comment type="caution">
    <text evidence="2">The sequence shown here is derived from an EMBL/GenBank/DDBJ whole genome shotgun (WGS) entry which is preliminary data.</text>
</comment>
<dbReference type="SMART" id="SM00849">
    <property type="entry name" value="Lactamase_B"/>
    <property type="match status" value="1"/>
</dbReference>
<dbReference type="SUPFAM" id="SSF56281">
    <property type="entry name" value="Metallo-hydrolase/oxidoreductase"/>
    <property type="match status" value="1"/>
</dbReference>
<evidence type="ECO:0000313" key="3">
    <source>
        <dbReference type="Proteomes" id="UP000838100"/>
    </source>
</evidence>
<keyword evidence="3" id="KW-1185">Reference proteome</keyword>
<feature type="domain" description="Metallo-beta-lactamase" evidence="1">
    <location>
        <begin position="37"/>
        <end position="254"/>
    </location>
</feature>
<dbReference type="Proteomes" id="UP000838100">
    <property type="component" value="Unassembled WGS sequence"/>
</dbReference>
<gene>
    <name evidence="2" type="primary">gloB_1</name>
    <name evidence="2" type="ORF">SIN8267_00273</name>
</gene>
<dbReference type="PANTHER" id="PTHR23131:SF4">
    <property type="entry name" value="METALLO-BETA-LACTAMASE SUPERFAMILY POTEIN"/>
    <property type="match status" value="1"/>
</dbReference>
<dbReference type="Pfam" id="PF21221">
    <property type="entry name" value="B_lactamase-like_C"/>
    <property type="match status" value="1"/>
</dbReference>
<dbReference type="Gene3D" id="1.10.10.10">
    <property type="entry name" value="Winged helix-like DNA-binding domain superfamily/Winged helix DNA-binding domain"/>
    <property type="match status" value="1"/>
</dbReference>
<dbReference type="InterPro" id="IPR048933">
    <property type="entry name" value="B_lactamase-like_C"/>
</dbReference>
<accession>A0ABM9ABC3</accession>
<dbReference type="EMBL" id="CAKLPX010000001">
    <property type="protein sequence ID" value="CAH0990181.1"/>
    <property type="molecule type" value="Genomic_DNA"/>
</dbReference>
<dbReference type="GO" id="GO:0004416">
    <property type="term" value="F:hydroxyacylglutathione hydrolase activity"/>
    <property type="evidence" value="ECO:0007669"/>
    <property type="project" value="UniProtKB-EC"/>
</dbReference>
<keyword evidence="2" id="KW-0378">Hydrolase</keyword>
<proteinExistence type="predicted"/>
<sequence>MREITAPFQTPPVPGHVIEVAEGVLWCRMPLPLALDHINVYLIDIGTGWLIVDTGMKGDKTQTLWLQIIEQHLGGRPVVAVLCTHMHPDHIGQAGWLVNQFKVPFYMSQGEYLHARTFTATERGKPTSWRTQDYFSQAGLSEQQVTAITAGFGGFSKLVEPIPSNYIRLRDGQTFDWGKHQWQVVVGRGHSPEHACLYCPALNILLAGDQVIEGISSNVSVLAIEPDAEPLADWLASIERFKLLPDDLLILPAHRLPFYGLHRRLEQLAEHHEEHLQALLVACQQPHTAVELLPVLFKRDITSAVMTLALGECLAHLHELLSRGQLRRDLVAGVHQFTATVVAEADKGYQPGEQLTV</sequence>
<dbReference type="InterPro" id="IPR001279">
    <property type="entry name" value="Metallo-B-lactamas"/>
</dbReference>
<dbReference type="Gene3D" id="3.60.15.10">
    <property type="entry name" value="Ribonuclease Z/Hydroxyacylglutathione hydrolase-like"/>
    <property type="match status" value="1"/>
</dbReference>
<dbReference type="InterPro" id="IPR036866">
    <property type="entry name" value="RibonucZ/Hydroxyglut_hydro"/>
</dbReference>
<protein>
    <submittedName>
        <fullName evidence="2">Hydroxyacylglutathione hydrolase</fullName>
        <ecNumber evidence="2">3.1.2.6</ecNumber>
    </submittedName>
</protein>
<dbReference type="PANTHER" id="PTHR23131">
    <property type="entry name" value="ENDORIBONUCLEASE LACTB2"/>
    <property type="match status" value="1"/>
</dbReference>